<dbReference type="Proteomes" id="UP000821866">
    <property type="component" value="Chromosome 3"/>
</dbReference>
<name>A0A9J6E6A2_RHIMP</name>
<dbReference type="AlphaFoldDB" id="A0A9J6E6A2"/>
<reference evidence="1" key="2">
    <citation type="submission" date="2021-09" db="EMBL/GenBank/DDBJ databases">
        <authorList>
            <person name="Jia N."/>
            <person name="Wang J."/>
            <person name="Shi W."/>
            <person name="Du L."/>
            <person name="Sun Y."/>
            <person name="Zhan W."/>
            <person name="Jiang J."/>
            <person name="Wang Q."/>
            <person name="Zhang B."/>
            <person name="Ji P."/>
            <person name="Sakyi L.B."/>
            <person name="Cui X."/>
            <person name="Yuan T."/>
            <person name="Jiang B."/>
            <person name="Yang W."/>
            <person name="Lam T.T.-Y."/>
            <person name="Chang Q."/>
            <person name="Ding S."/>
            <person name="Wang X."/>
            <person name="Zhu J."/>
            <person name="Ruan X."/>
            <person name="Zhao L."/>
            <person name="Wei J."/>
            <person name="Que T."/>
            <person name="Du C."/>
            <person name="Cheng J."/>
            <person name="Dai P."/>
            <person name="Han X."/>
            <person name="Huang E."/>
            <person name="Gao Y."/>
            <person name="Liu J."/>
            <person name="Shao H."/>
            <person name="Ye R."/>
            <person name="Li L."/>
            <person name="Wei W."/>
            <person name="Wang X."/>
            <person name="Wang C."/>
            <person name="Huo Q."/>
            <person name="Li W."/>
            <person name="Guo W."/>
            <person name="Chen H."/>
            <person name="Chen S."/>
            <person name="Zhou L."/>
            <person name="Zhou L."/>
            <person name="Ni X."/>
            <person name="Tian J."/>
            <person name="Zhou Y."/>
            <person name="Sheng Y."/>
            <person name="Liu T."/>
            <person name="Pan Y."/>
            <person name="Xia L."/>
            <person name="Li J."/>
            <person name="Zhao F."/>
            <person name="Cao W."/>
        </authorList>
    </citation>
    <scope>NUCLEOTIDE SEQUENCE</scope>
    <source>
        <strain evidence="1">Rmic-2018</strain>
        <tissue evidence="1">Larvae</tissue>
    </source>
</reference>
<evidence type="ECO:0008006" key="3">
    <source>
        <dbReference type="Google" id="ProtNLM"/>
    </source>
</evidence>
<proteinExistence type="predicted"/>
<accession>A0A9J6E6A2</accession>
<keyword evidence="2" id="KW-1185">Reference proteome</keyword>
<reference evidence="1" key="1">
    <citation type="journal article" date="2020" name="Cell">
        <title>Large-Scale Comparative Analyses of Tick Genomes Elucidate Their Genetic Diversity and Vector Capacities.</title>
        <authorList>
            <consortium name="Tick Genome and Microbiome Consortium (TIGMIC)"/>
            <person name="Jia N."/>
            <person name="Wang J."/>
            <person name="Shi W."/>
            <person name="Du L."/>
            <person name="Sun Y."/>
            <person name="Zhan W."/>
            <person name="Jiang J.F."/>
            <person name="Wang Q."/>
            <person name="Zhang B."/>
            <person name="Ji P."/>
            <person name="Bell-Sakyi L."/>
            <person name="Cui X.M."/>
            <person name="Yuan T.T."/>
            <person name="Jiang B.G."/>
            <person name="Yang W.F."/>
            <person name="Lam T.T."/>
            <person name="Chang Q.C."/>
            <person name="Ding S.J."/>
            <person name="Wang X.J."/>
            <person name="Zhu J.G."/>
            <person name="Ruan X.D."/>
            <person name="Zhao L."/>
            <person name="Wei J.T."/>
            <person name="Ye R.Z."/>
            <person name="Que T.C."/>
            <person name="Du C.H."/>
            <person name="Zhou Y.H."/>
            <person name="Cheng J.X."/>
            <person name="Dai P.F."/>
            <person name="Guo W.B."/>
            <person name="Han X.H."/>
            <person name="Huang E.J."/>
            <person name="Li L.F."/>
            <person name="Wei W."/>
            <person name="Gao Y.C."/>
            <person name="Liu J.Z."/>
            <person name="Shao H.Z."/>
            <person name="Wang X."/>
            <person name="Wang C.C."/>
            <person name="Yang T.C."/>
            <person name="Huo Q.B."/>
            <person name="Li W."/>
            <person name="Chen H.Y."/>
            <person name="Chen S.E."/>
            <person name="Zhou L.G."/>
            <person name="Ni X.B."/>
            <person name="Tian J.H."/>
            <person name="Sheng Y."/>
            <person name="Liu T."/>
            <person name="Pan Y.S."/>
            <person name="Xia L.Y."/>
            <person name="Li J."/>
            <person name="Zhao F."/>
            <person name="Cao W.C."/>
        </authorList>
    </citation>
    <scope>NUCLEOTIDE SEQUENCE</scope>
    <source>
        <strain evidence="1">Rmic-2018</strain>
    </source>
</reference>
<protein>
    <recommendedName>
        <fullName evidence="3">Tick transposon</fullName>
    </recommendedName>
</protein>
<evidence type="ECO:0000313" key="2">
    <source>
        <dbReference type="Proteomes" id="UP000821866"/>
    </source>
</evidence>
<comment type="caution">
    <text evidence="1">The sequence shown here is derived from an EMBL/GenBank/DDBJ whole genome shotgun (WGS) entry which is preliminary data.</text>
</comment>
<sequence>MDRQCEVVGRIPSTSAGHASMVQLGPAGIAPVKVKFTIPVEIPVKFAIEISFKEGEEGILAYTEVKTVSDQNKRGGDAHAQLERGGSDLMLEDASFVGVASQERRNGRAYEVRDPTPDLTIVKEAGPTSWHNLHESLSSDHFVLAISFEVSTRPCREFWVMDWDIFHKIREAKTADATDFKDWLTELKRDIESAT</sequence>
<gene>
    <name evidence="1" type="ORF">HPB51_006555</name>
</gene>
<evidence type="ECO:0000313" key="1">
    <source>
        <dbReference type="EMBL" id="KAH8030123.1"/>
    </source>
</evidence>
<dbReference type="EMBL" id="JABSTU010000005">
    <property type="protein sequence ID" value="KAH8030123.1"/>
    <property type="molecule type" value="Genomic_DNA"/>
</dbReference>
<organism evidence="1 2">
    <name type="scientific">Rhipicephalus microplus</name>
    <name type="common">Cattle tick</name>
    <name type="synonym">Boophilus microplus</name>
    <dbReference type="NCBI Taxonomy" id="6941"/>
    <lineage>
        <taxon>Eukaryota</taxon>
        <taxon>Metazoa</taxon>
        <taxon>Ecdysozoa</taxon>
        <taxon>Arthropoda</taxon>
        <taxon>Chelicerata</taxon>
        <taxon>Arachnida</taxon>
        <taxon>Acari</taxon>
        <taxon>Parasitiformes</taxon>
        <taxon>Ixodida</taxon>
        <taxon>Ixodoidea</taxon>
        <taxon>Ixodidae</taxon>
        <taxon>Rhipicephalinae</taxon>
        <taxon>Rhipicephalus</taxon>
        <taxon>Boophilus</taxon>
    </lineage>
</organism>